<evidence type="ECO:0000256" key="1">
    <source>
        <dbReference type="SAM" id="MobiDB-lite"/>
    </source>
</evidence>
<feature type="region of interest" description="Disordered" evidence="1">
    <location>
        <begin position="1"/>
        <end position="30"/>
    </location>
</feature>
<proteinExistence type="predicted"/>
<feature type="compositionally biased region" description="Low complexity" evidence="1">
    <location>
        <begin position="9"/>
        <end position="20"/>
    </location>
</feature>
<comment type="caution">
    <text evidence="2">The sequence shown here is derived from an EMBL/GenBank/DDBJ whole genome shotgun (WGS) entry which is preliminary data.</text>
</comment>
<dbReference type="AlphaFoldDB" id="A0A9P3G2E9"/>
<evidence type="ECO:0000313" key="2">
    <source>
        <dbReference type="EMBL" id="GJE86430.1"/>
    </source>
</evidence>
<reference evidence="2 3" key="1">
    <citation type="submission" date="2021-08" db="EMBL/GenBank/DDBJ databases">
        <title>Draft Genome Sequence of Phanerochaete sordida strain YK-624.</title>
        <authorList>
            <person name="Mori T."/>
            <person name="Dohra H."/>
            <person name="Suzuki T."/>
            <person name="Kawagishi H."/>
            <person name="Hirai H."/>
        </authorList>
    </citation>
    <scope>NUCLEOTIDE SEQUENCE [LARGE SCALE GENOMIC DNA]</scope>
    <source>
        <strain evidence="2 3">YK-624</strain>
    </source>
</reference>
<sequence>MECCTCGGRPRTASASSPTSQTAISGDPRPTAGCDTRLCAQSCYICAKPTVLASNASFRPNLACISTPRYLLPSHNYPQSVSYEILLSVYHGHISISPLEPSVERCPCAVT</sequence>
<gene>
    <name evidence="2" type="ORF">PsYK624_025100</name>
</gene>
<dbReference type="EMBL" id="BPQB01000004">
    <property type="protein sequence ID" value="GJE86430.1"/>
    <property type="molecule type" value="Genomic_DNA"/>
</dbReference>
<evidence type="ECO:0000313" key="3">
    <source>
        <dbReference type="Proteomes" id="UP000703269"/>
    </source>
</evidence>
<organism evidence="2 3">
    <name type="scientific">Phanerochaete sordida</name>
    <dbReference type="NCBI Taxonomy" id="48140"/>
    <lineage>
        <taxon>Eukaryota</taxon>
        <taxon>Fungi</taxon>
        <taxon>Dikarya</taxon>
        <taxon>Basidiomycota</taxon>
        <taxon>Agaricomycotina</taxon>
        <taxon>Agaricomycetes</taxon>
        <taxon>Polyporales</taxon>
        <taxon>Phanerochaetaceae</taxon>
        <taxon>Phanerochaete</taxon>
    </lineage>
</organism>
<dbReference type="Proteomes" id="UP000703269">
    <property type="component" value="Unassembled WGS sequence"/>
</dbReference>
<protein>
    <submittedName>
        <fullName evidence="2">Uncharacterized protein</fullName>
    </submittedName>
</protein>
<name>A0A9P3G2E9_9APHY</name>
<accession>A0A9P3G2E9</accession>
<keyword evidence="3" id="KW-1185">Reference proteome</keyword>